<evidence type="ECO:0000313" key="4">
    <source>
        <dbReference type="Proteomes" id="UP000030651"/>
    </source>
</evidence>
<sequence length="300" mass="34083">MPSVRDAENDSLGEEEAFLPDSKGSYEKQLIRSQRKGRFRPPQSWSAFLFVQIFLIAVYTTTFFTSTEKDLVYCDIRHTAPARSAIQHQAVRFNATLVIDSPYNGPPSQEVDKAWGDLLENMNIAVPKSDIERIGATSIPIPDTDNMYFAGLGVFHELHCIKRLRQYTWKEHYFPNSTAEEDRLNRLHTGKQNMDIVDVLADAYKSPDHCLEIMRQATLCRADISLFTLQWSTDSPWPRADFSHEHQCVDFDLINSWAGQRRVDASKPGILTHPKFGVAYHEGESSIIGATEDMSPTIIT</sequence>
<keyword evidence="4" id="KW-1185">Reference proteome</keyword>
<dbReference type="InParanoid" id="W3WY75"/>
<dbReference type="GO" id="GO:0043386">
    <property type="term" value="P:mycotoxin biosynthetic process"/>
    <property type="evidence" value="ECO:0007669"/>
    <property type="project" value="InterPro"/>
</dbReference>
<dbReference type="GeneID" id="19273689"/>
<keyword evidence="2" id="KW-0812">Transmembrane</keyword>
<dbReference type="RefSeq" id="XP_007835448.1">
    <property type="nucleotide sequence ID" value="XM_007837257.1"/>
</dbReference>
<accession>W3WY75</accession>
<dbReference type="PANTHER" id="PTHR33365">
    <property type="entry name" value="YALI0B05434P"/>
    <property type="match status" value="1"/>
</dbReference>
<comment type="similarity">
    <text evidence="1">Belongs to the ustYa family.</text>
</comment>
<organism evidence="3 4">
    <name type="scientific">Pestalotiopsis fici (strain W106-1 / CGMCC3.15140)</name>
    <dbReference type="NCBI Taxonomy" id="1229662"/>
    <lineage>
        <taxon>Eukaryota</taxon>
        <taxon>Fungi</taxon>
        <taxon>Dikarya</taxon>
        <taxon>Ascomycota</taxon>
        <taxon>Pezizomycotina</taxon>
        <taxon>Sordariomycetes</taxon>
        <taxon>Xylariomycetidae</taxon>
        <taxon>Amphisphaeriales</taxon>
        <taxon>Sporocadaceae</taxon>
        <taxon>Pestalotiopsis</taxon>
    </lineage>
</organism>
<evidence type="ECO:0000256" key="2">
    <source>
        <dbReference type="SAM" id="Phobius"/>
    </source>
</evidence>
<name>W3WY75_PESFW</name>
<proteinExistence type="inferred from homology"/>
<evidence type="ECO:0000256" key="1">
    <source>
        <dbReference type="ARBA" id="ARBA00035112"/>
    </source>
</evidence>
<dbReference type="PANTHER" id="PTHR33365:SF7">
    <property type="entry name" value="TAT PATHWAY SIGNAL SEQUENCE"/>
    <property type="match status" value="1"/>
</dbReference>
<evidence type="ECO:0000313" key="3">
    <source>
        <dbReference type="EMBL" id="ETS78823.1"/>
    </source>
</evidence>
<reference evidence="4" key="1">
    <citation type="journal article" date="2015" name="BMC Genomics">
        <title>Genomic and transcriptomic analysis of the endophytic fungus Pestalotiopsis fici reveals its lifestyle and high potential for synthesis of natural products.</title>
        <authorList>
            <person name="Wang X."/>
            <person name="Zhang X."/>
            <person name="Liu L."/>
            <person name="Xiang M."/>
            <person name="Wang W."/>
            <person name="Sun X."/>
            <person name="Che Y."/>
            <person name="Guo L."/>
            <person name="Liu G."/>
            <person name="Guo L."/>
            <person name="Wang C."/>
            <person name="Yin W.B."/>
            <person name="Stadler M."/>
            <person name="Zhang X."/>
            <person name="Liu X."/>
        </authorList>
    </citation>
    <scope>NUCLEOTIDE SEQUENCE [LARGE SCALE GENOMIC DNA]</scope>
    <source>
        <strain evidence="4">W106-1 / CGMCC3.15140</strain>
    </source>
</reference>
<dbReference type="EMBL" id="KI912114">
    <property type="protein sequence ID" value="ETS78823.1"/>
    <property type="molecule type" value="Genomic_DNA"/>
</dbReference>
<dbReference type="eggNOG" id="ENOG502SRWG">
    <property type="taxonomic scope" value="Eukaryota"/>
</dbReference>
<gene>
    <name evidence="3" type="ORF">PFICI_08676</name>
</gene>
<keyword evidence="2" id="KW-1133">Transmembrane helix</keyword>
<evidence type="ECO:0008006" key="5">
    <source>
        <dbReference type="Google" id="ProtNLM"/>
    </source>
</evidence>
<dbReference type="Pfam" id="PF11807">
    <property type="entry name" value="UstYa"/>
    <property type="match status" value="1"/>
</dbReference>
<dbReference type="HOGENOM" id="CLU_042941_2_2_1"/>
<dbReference type="KEGG" id="pfy:PFICI_08676"/>
<keyword evidence="2" id="KW-0472">Membrane</keyword>
<protein>
    <recommendedName>
        <fullName evidence="5">Tat pathway signal sequence</fullName>
    </recommendedName>
</protein>
<dbReference type="Proteomes" id="UP000030651">
    <property type="component" value="Unassembled WGS sequence"/>
</dbReference>
<dbReference type="AlphaFoldDB" id="W3WY75"/>
<dbReference type="OrthoDB" id="3687641at2759"/>
<dbReference type="InterPro" id="IPR021765">
    <property type="entry name" value="UstYa-like"/>
</dbReference>
<feature type="transmembrane region" description="Helical" evidence="2">
    <location>
        <begin position="45"/>
        <end position="64"/>
    </location>
</feature>